<evidence type="ECO:0000256" key="6">
    <source>
        <dbReference type="ARBA" id="ARBA00023163"/>
    </source>
</evidence>
<evidence type="ECO:0000256" key="7">
    <source>
        <dbReference type="ARBA" id="ARBA00023242"/>
    </source>
</evidence>
<evidence type="ECO:0000259" key="10">
    <source>
        <dbReference type="PROSITE" id="PS50157"/>
    </source>
</evidence>
<evidence type="ECO:0000256" key="4">
    <source>
        <dbReference type="ARBA" id="ARBA00022833"/>
    </source>
</evidence>
<evidence type="ECO:0000313" key="11">
    <source>
        <dbReference type="EMBL" id="GMH22602.1"/>
    </source>
</evidence>
<evidence type="ECO:0000256" key="2">
    <source>
        <dbReference type="ARBA" id="ARBA00022723"/>
    </source>
</evidence>
<dbReference type="GO" id="GO:0008270">
    <property type="term" value="F:zinc ion binding"/>
    <property type="evidence" value="ECO:0007669"/>
    <property type="project" value="UniProtKB-KW"/>
</dbReference>
<name>A0AAD3XYL7_NEPGR</name>
<dbReference type="Proteomes" id="UP001279734">
    <property type="component" value="Unassembled WGS sequence"/>
</dbReference>
<evidence type="ECO:0000313" key="12">
    <source>
        <dbReference type="Proteomes" id="UP001279734"/>
    </source>
</evidence>
<keyword evidence="4" id="KW-0862">Zinc</keyword>
<keyword evidence="6" id="KW-0804">Transcription</keyword>
<dbReference type="InterPro" id="IPR036236">
    <property type="entry name" value="Znf_C2H2_sf"/>
</dbReference>
<keyword evidence="3 8" id="KW-0863">Zinc-finger</keyword>
<evidence type="ECO:0000256" key="1">
    <source>
        <dbReference type="ARBA" id="ARBA00004123"/>
    </source>
</evidence>
<sequence>MRNFMPAKEEDDDSWELRAFKEGANNIAAATWPPRSYACTFCNREFRSAQALGGHMNVHRRDRARARLSRTHIEHNPTKFNPPAPPSSTLINSPNYQEYFMANNEGLTRSSPGSSSSKTKGCVSRKNRCNTEKKPVEDLDLELRLGHL</sequence>
<feature type="domain" description="C2H2-type" evidence="10">
    <location>
        <begin position="37"/>
        <end position="64"/>
    </location>
</feature>
<dbReference type="PROSITE" id="PS00028">
    <property type="entry name" value="ZINC_FINGER_C2H2_1"/>
    <property type="match status" value="1"/>
</dbReference>
<keyword evidence="7" id="KW-0539">Nucleus</keyword>
<dbReference type="GO" id="GO:0005634">
    <property type="term" value="C:nucleus"/>
    <property type="evidence" value="ECO:0007669"/>
    <property type="project" value="UniProtKB-SubCell"/>
</dbReference>
<dbReference type="SMART" id="SM00355">
    <property type="entry name" value="ZnF_C2H2"/>
    <property type="match status" value="1"/>
</dbReference>
<accession>A0AAD3XYL7</accession>
<protein>
    <recommendedName>
        <fullName evidence="10">C2H2-type domain-containing protein</fullName>
    </recommendedName>
</protein>
<evidence type="ECO:0000256" key="5">
    <source>
        <dbReference type="ARBA" id="ARBA00023015"/>
    </source>
</evidence>
<organism evidence="11 12">
    <name type="scientific">Nepenthes gracilis</name>
    <name type="common">Slender pitcher plant</name>
    <dbReference type="NCBI Taxonomy" id="150966"/>
    <lineage>
        <taxon>Eukaryota</taxon>
        <taxon>Viridiplantae</taxon>
        <taxon>Streptophyta</taxon>
        <taxon>Embryophyta</taxon>
        <taxon>Tracheophyta</taxon>
        <taxon>Spermatophyta</taxon>
        <taxon>Magnoliopsida</taxon>
        <taxon>eudicotyledons</taxon>
        <taxon>Gunneridae</taxon>
        <taxon>Pentapetalae</taxon>
        <taxon>Caryophyllales</taxon>
        <taxon>Nepenthaceae</taxon>
        <taxon>Nepenthes</taxon>
    </lineage>
</organism>
<feature type="region of interest" description="Disordered" evidence="9">
    <location>
        <begin position="105"/>
        <end position="126"/>
    </location>
</feature>
<comment type="subcellular location">
    <subcellularLocation>
        <location evidence="1">Nucleus</location>
    </subcellularLocation>
</comment>
<keyword evidence="5" id="KW-0805">Transcription regulation</keyword>
<dbReference type="PROSITE" id="PS50157">
    <property type="entry name" value="ZINC_FINGER_C2H2_2"/>
    <property type="match status" value="1"/>
</dbReference>
<dbReference type="AlphaFoldDB" id="A0AAD3XYL7"/>
<dbReference type="InterPro" id="IPR013087">
    <property type="entry name" value="Znf_C2H2_type"/>
</dbReference>
<proteinExistence type="predicted"/>
<dbReference type="InterPro" id="IPR052426">
    <property type="entry name" value="Plant_dev_regulator"/>
</dbReference>
<dbReference type="Gene3D" id="3.30.160.60">
    <property type="entry name" value="Classic Zinc Finger"/>
    <property type="match status" value="1"/>
</dbReference>
<dbReference type="Pfam" id="PF13912">
    <property type="entry name" value="zf-C2H2_6"/>
    <property type="match status" value="1"/>
</dbReference>
<dbReference type="PANTHER" id="PTHR45801:SF107">
    <property type="entry name" value="TRANSCRIPTIONAL REGULATOR SUPERMAN-LIKE"/>
    <property type="match status" value="1"/>
</dbReference>
<dbReference type="EMBL" id="BSYO01000025">
    <property type="protein sequence ID" value="GMH22602.1"/>
    <property type="molecule type" value="Genomic_DNA"/>
</dbReference>
<evidence type="ECO:0000256" key="9">
    <source>
        <dbReference type="SAM" id="MobiDB-lite"/>
    </source>
</evidence>
<dbReference type="PANTHER" id="PTHR45801">
    <property type="entry name" value="OS07G0101800 PROTEIN"/>
    <property type="match status" value="1"/>
</dbReference>
<keyword evidence="12" id="KW-1185">Reference proteome</keyword>
<reference evidence="11" key="1">
    <citation type="submission" date="2023-05" db="EMBL/GenBank/DDBJ databases">
        <title>Nepenthes gracilis genome sequencing.</title>
        <authorList>
            <person name="Fukushima K."/>
        </authorList>
    </citation>
    <scope>NUCLEOTIDE SEQUENCE</scope>
    <source>
        <strain evidence="11">SING2019-196</strain>
    </source>
</reference>
<dbReference type="SUPFAM" id="SSF57667">
    <property type="entry name" value="beta-beta-alpha zinc fingers"/>
    <property type="match status" value="1"/>
</dbReference>
<keyword evidence="2" id="KW-0479">Metal-binding</keyword>
<evidence type="ECO:0000256" key="3">
    <source>
        <dbReference type="ARBA" id="ARBA00022771"/>
    </source>
</evidence>
<evidence type="ECO:0000256" key="8">
    <source>
        <dbReference type="PROSITE-ProRule" id="PRU00042"/>
    </source>
</evidence>
<gene>
    <name evidence="11" type="ORF">Nepgr_024445</name>
</gene>
<comment type="caution">
    <text evidence="11">The sequence shown here is derived from an EMBL/GenBank/DDBJ whole genome shotgun (WGS) entry which is preliminary data.</text>
</comment>